<evidence type="ECO:0000313" key="10">
    <source>
        <dbReference type="Proteomes" id="UP001596084"/>
    </source>
</evidence>
<evidence type="ECO:0000256" key="5">
    <source>
        <dbReference type="ARBA" id="ARBA00046315"/>
    </source>
</evidence>
<dbReference type="PROSITE" id="PS00868">
    <property type="entry name" value="CYS_MET_METAB_PP"/>
    <property type="match status" value="1"/>
</dbReference>
<dbReference type="InterPro" id="IPR054542">
    <property type="entry name" value="Cys_met_metab_PP"/>
</dbReference>
<comment type="cofactor">
    <cofactor evidence="1 8">
        <name>pyridoxal 5'-phosphate</name>
        <dbReference type="ChEBI" id="CHEBI:597326"/>
    </cofactor>
</comment>
<evidence type="ECO:0000256" key="6">
    <source>
        <dbReference type="ARBA" id="ARBA00047517"/>
    </source>
</evidence>
<gene>
    <name evidence="9" type="primary">metC</name>
    <name evidence="9" type="ORF">ACFPP7_12200</name>
</gene>
<dbReference type="PIRSF" id="PIRSF001434">
    <property type="entry name" value="CGS"/>
    <property type="match status" value="1"/>
</dbReference>
<evidence type="ECO:0000256" key="2">
    <source>
        <dbReference type="ARBA" id="ARBA00009077"/>
    </source>
</evidence>
<dbReference type="InterPro" id="IPR006233">
    <property type="entry name" value="Cys_b_lyase_bac"/>
</dbReference>
<dbReference type="InterPro" id="IPR015421">
    <property type="entry name" value="PyrdxlP-dep_Trfase_major"/>
</dbReference>
<dbReference type="Gene3D" id="3.90.1150.10">
    <property type="entry name" value="Aspartate Aminotransferase, domain 1"/>
    <property type="match status" value="1"/>
</dbReference>
<keyword evidence="4 9" id="KW-0456">Lyase</keyword>
<organism evidence="9 10">
    <name type="scientific">Polaromonas jejuensis</name>
    <dbReference type="NCBI Taxonomy" id="457502"/>
    <lineage>
        <taxon>Bacteria</taxon>
        <taxon>Pseudomonadati</taxon>
        <taxon>Pseudomonadota</taxon>
        <taxon>Betaproteobacteria</taxon>
        <taxon>Burkholderiales</taxon>
        <taxon>Comamonadaceae</taxon>
        <taxon>Polaromonas</taxon>
    </lineage>
</organism>
<dbReference type="GO" id="GO:0047804">
    <property type="term" value="F:cysteine-S-conjugate beta-lyase activity"/>
    <property type="evidence" value="ECO:0007669"/>
    <property type="project" value="UniProtKB-EC"/>
</dbReference>
<dbReference type="InterPro" id="IPR015422">
    <property type="entry name" value="PyrdxlP-dep_Trfase_small"/>
</dbReference>
<dbReference type="PANTHER" id="PTHR43500:SF1">
    <property type="entry name" value="CYSTATHIONINE BETA-LYASE-RELATED"/>
    <property type="match status" value="1"/>
</dbReference>
<keyword evidence="3 8" id="KW-0663">Pyridoxal phosphate</keyword>
<comment type="pathway">
    <text evidence="5">Amino-acid biosynthesis; L-methionine biosynthesis via de novo pathway; L-homocysteine from L-cystathionine: step 1/1.</text>
</comment>
<evidence type="ECO:0000256" key="7">
    <source>
        <dbReference type="ARBA" id="ARBA00047625"/>
    </source>
</evidence>
<dbReference type="NCBIfam" id="TIGR01324">
    <property type="entry name" value="cysta_beta_ly_B"/>
    <property type="match status" value="1"/>
</dbReference>
<dbReference type="InterPro" id="IPR000277">
    <property type="entry name" value="Cys/Met-Metab_PyrdxlP-dep_enz"/>
</dbReference>
<dbReference type="PANTHER" id="PTHR43500">
    <property type="entry name" value="CYSTATHIONINE BETA-LYASE-RELATED"/>
    <property type="match status" value="1"/>
</dbReference>
<keyword evidence="10" id="KW-1185">Reference proteome</keyword>
<name>A0ABW0QAI8_9BURK</name>
<comment type="caution">
    <text evidence="9">The sequence shown here is derived from an EMBL/GenBank/DDBJ whole genome shotgun (WGS) entry which is preliminary data.</text>
</comment>
<evidence type="ECO:0000256" key="3">
    <source>
        <dbReference type="ARBA" id="ARBA00022898"/>
    </source>
</evidence>
<dbReference type="Pfam" id="PF01053">
    <property type="entry name" value="Cys_Met_Meta_PP"/>
    <property type="match status" value="1"/>
</dbReference>
<comment type="similarity">
    <text evidence="2 8">Belongs to the trans-sulfuration enzymes family.</text>
</comment>
<dbReference type="InterPro" id="IPR015424">
    <property type="entry name" value="PyrdxlP-dep_Trfase"/>
</dbReference>
<comment type="catalytic activity">
    <reaction evidence="6">
        <text>L,L-cystathionine + H2O = L-homocysteine + pyruvate + NH4(+)</text>
        <dbReference type="Rhea" id="RHEA:13965"/>
        <dbReference type="ChEBI" id="CHEBI:15361"/>
        <dbReference type="ChEBI" id="CHEBI:15377"/>
        <dbReference type="ChEBI" id="CHEBI:28938"/>
        <dbReference type="ChEBI" id="CHEBI:58161"/>
        <dbReference type="ChEBI" id="CHEBI:58199"/>
    </reaction>
</comment>
<protein>
    <submittedName>
        <fullName evidence="9">Cystathionine beta-lyase</fullName>
        <ecNumber evidence="9">4.4.1.13</ecNumber>
    </submittedName>
</protein>
<sequence>MNDRSQLSKFGISTQLSMLGRNPDEQSGFVNPPLFKGSTVVYKTLDDLQNRRNRFPYGTAGSPTIANLEASWTHMTGAAGTVLSPSGLGSVALALLATTKSGDHILVTDSAYGPTRRFCDGLLARYGIQTTYYDPLLGSDIESLIKHNTSVIFLESPGSRSMEIQDVPAIVAVAKKHGVKVIADNTWATPVFFQAHAHGVDISVEAGTKYLGGHSDILLGLASANEELWPALRATYDAMAMLPGADDCILALRGLRTMHLRLKEAERKALDLAAWFKARPEVRAVLHPAFESCPGHAIWARDFKGSTGLFSVVLDEKFKKDELSRMLDNMSIFSMGFSWGGYESLIVPFNCKDLRTATTWPYEGYALRIQVGLEDLDDLKEDLRQGLERLH</sequence>
<evidence type="ECO:0000313" key="9">
    <source>
        <dbReference type="EMBL" id="MFC5521673.1"/>
    </source>
</evidence>
<proteinExistence type="inferred from homology"/>
<reference evidence="10" key="1">
    <citation type="journal article" date="2019" name="Int. J. Syst. Evol. Microbiol.">
        <title>The Global Catalogue of Microorganisms (GCM) 10K type strain sequencing project: providing services to taxonomists for standard genome sequencing and annotation.</title>
        <authorList>
            <consortium name="The Broad Institute Genomics Platform"/>
            <consortium name="The Broad Institute Genome Sequencing Center for Infectious Disease"/>
            <person name="Wu L."/>
            <person name="Ma J."/>
        </authorList>
    </citation>
    <scope>NUCLEOTIDE SEQUENCE [LARGE SCALE GENOMIC DNA]</scope>
    <source>
        <strain evidence="10">CGMCC 4.7277</strain>
    </source>
</reference>
<evidence type="ECO:0000256" key="4">
    <source>
        <dbReference type="ARBA" id="ARBA00023239"/>
    </source>
</evidence>
<dbReference type="EC" id="4.4.1.13" evidence="9"/>
<dbReference type="Gene3D" id="3.40.640.10">
    <property type="entry name" value="Type I PLP-dependent aspartate aminotransferase-like (Major domain)"/>
    <property type="match status" value="1"/>
</dbReference>
<accession>A0ABW0QAI8</accession>
<dbReference type="EMBL" id="JBHSMX010000018">
    <property type="protein sequence ID" value="MFC5521673.1"/>
    <property type="molecule type" value="Genomic_DNA"/>
</dbReference>
<dbReference type="RefSeq" id="WP_068834322.1">
    <property type="nucleotide sequence ID" value="NZ_JBHSMX010000018.1"/>
</dbReference>
<dbReference type="Proteomes" id="UP001596084">
    <property type="component" value="Unassembled WGS sequence"/>
</dbReference>
<comment type="catalytic activity">
    <reaction evidence="7">
        <text>an S-substituted L-cysteine + H2O = a thiol + pyruvate + NH4(+)</text>
        <dbReference type="Rhea" id="RHEA:18121"/>
        <dbReference type="ChEBI" id="CHEBI:15361"/>
        <dbReference type="ChEBI" id="CHEBI:15377"/>
        <dbReference type="ChEBI" id="CHEBI:28938"/>
        <dbReference type="ChEBI" id="CHEBI:29256"/>
        <dbReference type="ChEBI" id="CHEBI:58717"/>
        <dbReference type="EC" id="4.4.1.13"/>
    </reaction>
</comment>
<dbReference type="SUPFAM" id="SSF53383">
    <property type="entry name" value="PLP-dependent transferases"/>
    <property type="match status" value="1"/>
</dbReference>
<evidence type="ECO:0000256" key="1">
    <source>
        <dbReference type="ARBA" id="ARBA00001933"/>
    </source>
</evidence>
<evidence type="ECO:0000256" key="8">
    <source>
        <dbReference type="RuleBase" id="RU362118"/>
    </source>
</evidence>